<dbReference type="EMBL" id="JAVHUL010000007">
    <property type="protein sequence ID" value="MDQ7916756.1"/>
    <property type="molecule type" value="Genomic_DNA"/>
</dbReference>
<keyword evidence="2" id="KW-1185">Reference proteome</keyword>
<proteinExistence type="predicted"/>
<dbReference type="GO" id="GO:0016853">
    <property type="term" value="F:isomerase activity"/>
    <property type="evidence" value="ECO:0007669"/>
    <property type="project" value="UniProtKB-KW"/>
</dbReference>
<comment type="caution">
    <text evidence="1">The sequence shown here is derived from an EMBL/GenBank/DDBJ whole genome shotgun (WGS) entry which is preliminary data.</text>
</comment>
<evidence type="ECO:0000313" key="2">
    <source>
        <dbReference type="Proteomes" id="UP001230915"/>
    </source>
</evidence>
<protein>
    <submittedName>
        <fullName evidence="1">Peptidyl-prolyl cis-trans isomerase</fullName>
    </submittedName>
</protein>
<organism evidence="1 2">
    <name type="scientific">Mesonia profundi</name>
    <dbReference type="NCBI Taxonomy" id="3070998"/>
    <lineage>
        <taxon>Bacteria</taxon>
        <taxon>Pseudomonadati</taxon>
        <taxon>Bacteroidota</taxon>
        <taxon>Flavobacteriia</taxon>
        <taxon>Flavobacteriales</taxon>
        <taxon>Flavobacteriaceae</taxon>
        <taxon>Mesonia</taxon>
    </lineage>
</organism>
<evidence type="ECO:0000313" key="1">
    <source>
        <dbReference type="EMBL" id="MDQ7916756.1"/>
    </source>
</evidence>
<dbReference type="RefSeq" id="WP_308863407.1">
    <property type="nucleotide sequence ID" value="NZ_JAVHUL010000007.1"/>
</dbReference>
<dbReference type="Proteomes" id="UP001230915">
    <property type="component" value="Unassembled WGS sequence"/>
</dbReference>
<name>A0ABU0ZZ71_9FLAO</name>
<sequence length="269" mass="32062">MGCDFLQSNEERKVLARAYDTYLYEEDIVNLIPDGASPEDSAIFVSNYINRWAQEELFMHQAKINLSEKKQEDFKKLVNLYRNELYTEAYKDIVISGMIDTTFQDTVINTYFEANKINFKLNQDLVKLRYIELEKDYADIKELEKKFTRFDQDDKIYLDEESLKFKNYSLNDSVWVKPKEIYKKISPLDASMSDEFLKKENFLQLEDSLGVYLVYIKDVLKRNDQAPLAYVKPTIKQILLNRRKLELSKELEKEIIKDAIKHKRFELYN</sequence>
<accession>A0ABU0ZZ71</accession>
<keyword evidence="1" id="KW-0413">Isomerase</keyword>
<reference evidence="1 2" key="1">
    <citation type="submission" date="2023-08" db="EMBL/GenBank/DDBJ databases">
        <title>Mesonia sp. MT50, isolated from deep-sea sediment of the Mariana Trench.</title>
        <authorList>
            <person name="Fu H."/>
        </authorList>
    </citation>
    <scope>NUCLEOTIDE SEQUENCE [LARGE SCALE GENOMIC DNA]</scope>
    <source>
        <strain evidence="1 2">MT50</strain>
    </source>
</reference>
<gene>
    <name evidence="1" type="ORF">RBU60_04160</name>
</gene>